<protein>
    <submittedName>
        <fullName evidence="1">Uncharacterized protein</fullName>
    </submittedName>
</protein>
<gene>
    <name evidence="1" type="ORF">MCOR_1245</name>
</gene>
<name>A0A6J7ZYE9_MYTCO</name>
<dbReference type="Proteomes" id="UP000507470">
    <property type="component" value="Unassembled WGS sequence"/>
</dbReference>
<evidence type="ECO:0000313" key="2">
    <source>
        <dbReference type="Proteomes" id="UP000507470"/>
    </source>
</evidence>
<keyword evidence="2" id="KW-1185">Reference proteome</keyword>
<dbReference type="AlphaFoldDB" id="A0A6J7ZYE9"/>
<organism evidence="1 2">
    <name type="scientific">Mytilus coruscus</name>
    <name type="common">Sea mussel</name>
    <dbReference type="NCBI Taxonomy" id="42192"/>
    <lineage>
        <taxon>Eukaryota</taxon>
        <taxon>Metazoa</taxon>
        <taxon>Spiralia</taxon>
        <taxon>Lophotrochozoa</taxon>
        <taxon>Mollusca</taxon>
        <taxon>Bivalvia</taxon>
        <taxon>Autobranchia</taxon>
        <taxon>Pteriomorphia</taxon>
        <taxon>Mytilida</taxon>
        <taxon>Mytiloidea</taxon>
        <taxon>Mytilidae</taxon>
        <taxon>Mytilinae</taxon>
        <taxon>Mytilus</taxon>
    </lineage>
</organism>
<proteinExistence type="predicted"/>
<evidence type="ECO:0000313" key="1">
    <source>
        <dbReference type="EMBL" id="CAC5357688.1"/>
    </source>
</evidence>
<reference evidence="1 2" key="1">
    <citation type="submission" date="2020-06" db="EMBL/GenBank/DDBJ databases">
        <authorList>
            <person name="Li R."/>
            <person name="Bekaert M."/>
        </authorList>
    </citation>
    <scope>NUCLEOTIDE SEQUENCE [LARGE SCALE GENOMIC DNA]</scope>
    <source>
        <strain evidence="2">wild</strain>
    </source>
</reference>
<sequence length="167" mass="19625">MRLTEIAIMDRVDECVFGLRRVLGFFSSQTVRNIMYNWENAKPNYSCRARERYILGTCYFCFIRNVNKQNDYIMKRQQALKERNLVAERASRKQKILIKVEILLSSYIVEQDYMPVCILNVSDVCQPMFAILHLNLSNVCQPTFILCILEQDYMPACIFQLADVCQP</sequence>
<dbReference type="EMBL" id="CACVKT020000219">
    <property type="protein sequence ID" value="CAC5357688.1"/>
    <property type="molecule type" value="Genomic_DNA"/>
</dbReference>
<accession>A0A6J7ZYE9</accession>